<gene>
    <name evidence="1" type="ORF">AVDCRST_MAG93-1502</name>
</gene>
<feature type="non-terminal residue" evidence="1">
    <location>
        <position position="58"/>
    </location>
</feature>
<organism evidence="1">
    <name type="scientific">uncultured Chloroflexia bacterium</name>
    <dbReference type="NCBI Taxonomy" id="1672391"/>
    <lineage>
        <taxon>Bacteria</taxon>
        <taxon>Bacillati</taxon>
        <taxon>Chloroflexota</taxon>
        <taxon>Chloroflexia</taxon>
        <taxon>environmental samples</taxon>
    </lineage>
</organism>
<reference evidence="1" key="1">
    <citation type="submission" date="2020-02" db="EMBL/GenBank/DDBJ databases">
        <authorList>
            <person name="Meier V. D."/>
        </authorList>
    </citation>
    <scope>NUCLEOTIDE SEQUENCE</scope>
    <source>
        <strain evidence="1">AVDCRST_MAG93</strain>
    </source>
</reference>
<name>A0A6J4IA33_9CHLR</name>
<dbReference type="EMBL" id="CADCTR010000508">
    <property type="protein sequence ID" value="CAA9245285.1"/>
    <property type="molecule type" value="Genomic_DNA"/>
</dbReference>
<sequence>MQRLSALDWYQTMLVKLPRVGSFVAIWLVLLGTLSMLAPTSAKAQTAAQPASWYRYQG</sequence>
<protein>
    <submittedName>
        <fullName evidence="1">Uncharacterized protein</fullName>
    </submittedName>
</protein>
<accession>A0A6J4IA33</accession>
<evidence type="ECO:0000313" key="1">
    <source>
        <dbReference type="EMBL" id="CAA9245285.1"/>
    </source>
</evidence>
<proteinExistence type="predicted"/>
<dbReference type="AlphaFoldDB" id="A0A6J4IA33"/>